<dbReference type="RefSeq" id="WP_104689386.1">
    <property type="nucleotide sequence ID" value="NZ_JBKTHY010000024.1"/>
</dbReference>
<dbReference type="PANTHER" id="PTHR43562:SF1">
    <property type="entry name" value="NA(+)_H(+) ANTIPORTER YJBQ-RELATED"/>
    <property type="match status" value="1"/>
</dbReference>
<dbReference type="GO" id="GO:0006813">
    <property type="term" value="P:potassium ion transport"/>
    <property type="evidence" value="ECO:0007669"/>
    <property type="project" value="InterPro"/>
</dbReference>
<dbReference type="EMBL" id="PNFV01000017">
    <property type="protein sequence ID" value="PMB81871.1"/>
    <property type="molecule type" value="Genomic_DNA"/>
</dbReference>
<dbReference type="Proteomes" id="UP000239920">
    <property type="component" value="Unassembled WGS sequence"/>
</dbReference>
<dbReference type="SUPFAM" id="SSF51735">
    <property type="entry name" value="NAD(P)-binding Rossmann-fold domains"/>
    <property type="match status" value="1"/>
</dbReference>
<keyword evidence="7" id="KW-0406">Ion transport</keyword>
<feature type="transmembrane region" description="Helical" evidence="9">
    <location>
        <begin position="30"/>
        <end position="49"/>
    </location>
</feature>
<feature type="transmembrane region" description="Helical" evidence="9">
    <location>
        <begin position="156"/>
        <end position="178"/>
    </location>
</feature>
<gene>
    <name evidence="11" type="ORF">CK797_08910</name>
</gene>
<evidence type="ECO:0000256" key="3">
    <source>
        <dbReference type="ARBA" id="ARBA00022448"/>
    </source>
</evidence>
<accession>A0A2J6NKM6</accession>
<protein>
    <submittedName>
        <fullName evidence="11">Potassium transporter</fullName>
    </submittedName>
</protein>
<dbReference type="GO" id="GO:1902600">
    <property type="term" value="P:proton transmembrane transport"/>
    <property type="evidence" value="ECO:0007669"/>
    <property type="project" value="InterPro"/>
</dbReference>
<keyword evidence="5 9" id="KW-0812">Transmembrane</keyword>
<dbReference type="InterPro" id="IPR006037">
    <property type="entry name" value="RCK_C"/>
</dbReference>
<feature type="domain" description="RCK C-terminal" evidence="10">
    <location>
        <begin position="528"/>
        <end position="607"/>
    </location>
</feature>
<evidence type="ECO:0000256" key="5">
    <source>
        <dbReference type="ARBA" id="ARBA00022692"/>
    </source>
</evidence>
<feature type="transmembrane region" description="Helical" evidence="9">
    <location>
        <begin position="363"/>
        <end position="383"/>
    </location>
</feature>
<sequence>MDKISFLIVMFAALIIPIVMAHFKITNIPTAVAEIITGIIIGKSVLNIVTQTDALHMMSTLGVMMLMFLSGMEINFDLFKKDPAKKASTAASPLSLSIHAFVVILICSTILAVVLKWLGMFPDVLFAVLLFSTIALGVVIPTLKEKEILNRPAGQALMLTAVLGEVVPMMALTVYASVNGGNAGRLWLIVLLFVAALFLLRKFKEPFIWFNKISKTTTQLDVRLAFFLIFTLVAVADGVGAENILGAFLAGMVMKLLEPAESTENKLTSIGYGFVIPFFFIMTGVNLDLRSLFTNPKALSLIPVLVVCFILAKLPTLLIFRKSLSNKNAFAGSFLMVTTITLVLPALQVAQNLHTITTTQSDAFVLAALIACVLGPIVFNSTYKLERADMIKERVVILGTNIATVPVTRQLSKNWYDIRLVTDLKDNYQTYQKRVPNLTYLPKINEASLNEKNFFDTDILVTAFEDSDKNAWLAKLAKQHGVDRVIAAQGNPDLGNGQFDKLRAQGIEVYNPFNVNVSVLRTMIETPAVLEMLRNTACELFTATVNNAKYVGQPLTAVPGVDKVTISQIFRNNESLSPNAGTILKPGDRVFFVGPRDDAERFQNELK</sequence>
<name>A0A2J6NKM6_9LACO</name>
<feature type="transmembrane region" description="Helical" evidence="9">
    <location>
        <begin position="96"/>
        <end position="118"/>
    </location>
</feature>
<keyword evidence="6 9" id="KW-1133">Transmembrane helix</keyword>
<dbReference type="AlphaFoldDB" id="A0A2J6NKM6"/>
<organism evidence="11 12">
    <name type="scientific">Limosilactobacillus pontis</name>
    <dbReference type="NCBI Taxonomy" id="35787"/>
    <lineage>
        <taxon>Bacteria</taxon>
        <taxon>Bacillati</taxon>
        <taxon>Bacillota</taxon>
        <taxon>Bacilli</taxon>
        <taxon>Lactobacillales</taxon>
        <taxon>Lactobacillaceae</taxon>
        <taxon>Limosilactobacillus</taxon>
    </lineage>
</organism>
<evidence type="ECO:0000256" key="9">
    <source>
        <dbReference type="SAM" id="Phobius"/>
    </source>
</evidence>
<feature type="transmembrane region" description="Helical" evidence="9">
    <location>
        <begin position="224"/>
        <end position="250"/>
    </location>
</feature>
<dbReference type="OrthoDB" id="9793589at2"/>
<evidence type="ECO:0000256" key="4">
    <source>
        <dbReference type="ARBA" id="ARBA00022449"/>
    </source>
</evidence>
<dbReference type="Pfam" id="PF00999">
    <property type="entry name" value="Na_H_Exchanger"/>
    <property type="match status" value="1"/>
</dbReference>
<feature type="transmembrane region" description="Helical" evidence="9">
    <location>
        <begin position="55"/>
        <end position="76"/>
    </location>
</feature>
<evidence type="ECO:0000256" key="8">
    <source>
        <dbReference type="ARBA" id="ARBA00023136"/>
    </source>
</evidence>
<dbReference type="InterPro" id="IPR038770">
    <property type="entry name" value="Na+/solute_symporter_sf"/>
</dbReference>
<comment type="similarity">
    <text evidence="2">Belongs to the monovalent cation:proton antiporter 2 (CPA2) transporter (TC 2.A.37) family.</text>
</comment>
<evidence type="ECO:0000313" key="11">
    <source>
        <dbReference type="EMBL" id="PMB81871.1"/>
    </source>
</evidence>
<dbReference type="InterPro" id="IPR006153">
    <property type="entry name" value="Cation/H_exchanger_TM"/>
</dbReference>
<feature type="transmembrane region" description="Helical" evidence="9">
    <location>
        <begin position="332"/>
        <end position="351"/>
    </location>
</feature>
<dbReference type="InterPro" id="IPR036721">
    <property type="entry name" value="RCK_C_sf"/>
</dbReference>
<reference evidence="11 12" key="1">
    <citation type="submission" date="2017-09" db="EMBL/GenBank/DDBJ databases">
        <title>Bacterial strain isolated from the female urinary microbiota.</title>
        <authorList>
            <person name="Thomas-White K."/>
            <person name="Kumar N."/>
            <person name="Forster S."/>
            <person name="Putonti C."/>
            <person name="Lawley T."/>
            <person name="Wolfe A.J."/>
        </authorList>
    </citation>
    <scope>NUCLEOTIDE SEQUENCE [LARGE SCALE GENOMIC DNA]</scope>
    <source>
        <strain evidence="11 12">UMB0683</strain>
    </source>
</reference>
<comment type="subcellular location">
    <subcellularLocation>
        <location evidence="1">Membrane</location>
        <topology evidence="1">Multi-pass membrane protein</topology>
    </subcellularLocation>
</comment>
<feature type="transmembrane region" description="Helical" evidence="9">
    <location>
        <begin position="6"/>
        <end position="23"/>
    </location>
</feature>
<evidence type="ECO:0000256" key="7">
    <source>
        <dbReference type="ARBA" id="ARBA00023065"/>
    </source>
</evidence>
<dbReference type="GO" id="GO:0008324">
    <property type="term" value="F:monoatomic cation transmembrane transporter activity"/>
    <property type="evidence" value="ECO:0007669"/>
    <property type="project" value="InterPro"/>
</dbReference>
<dbReference type="Gene3D" id="3.40.50.720">
    <property type="entry name" value="NAD(P)-binding Rossmann-like Domain"/>
    <property type="match status" value="1"/>
</dbReference>
<proteinExistence type="inferred from homology"/>
<evidence type="ECO:0000313" key="12">
    <source>
        <dbReference type="Proteomes" id="UP000239920"/>
    </source>
</evidence>
<dbReference type="Gene3D" id="3.30.70.1450">
    <property type="entry name" value="Regulator of K+ conductance, C-terminal domain"/>
    <property type="match status" value="1"/>
</dbReference>
<keyword evidence="4" id="KW-0050">Antiport</keyword>
<dbReference type="SUPFAM" id="SSF116726">
    <property type="entry name" value="TrkA C-terminal domain-like"/>
    <property type="match status" value="1"/>
</dbReference>
<evidence type="ECO:0000256" key="2">
    <source>
        <dbReference type="ARBA" id="ARBA00005551"/>
    </source>
</evidence>
<keyword evidence="3" id="KW-0813">Transport</keyword>
<dbReference type="Gene3D" id="1.20.1530.20">
    <property type="match status" value="1"/>
</dbReference>
<feature type="transmembrane region" description="Helical" evidence="9">
    <location>
        <begin position="301"/>
        <end position="320"/>
    </location>
</feature>
<feature type="transmembrane region" description="Helical" evidence="9">
    <location>
        <begin position="184"/>
        <end position="203"/>
    </location>
</feature>
<dbReference type="PROSITE" id="PS51202">
    <property type="entry name" value="RCK_C"/>
    <property type="match status" value="1"/>
</dbReference>
<evidence type="ECO:0000259" key="10">
    <source>
        <dbReference type="PROSITE" id="PS51202"/>
    </source>
</evidence>
<feature type="transmembrane region" description="Helical" evidence="9">
    <location>
        <begin position="124"/>
        <end position="144"/>
    </location>
</feature>
<evidence type="ECO:0000256" key="6">
    <source>
        <dbReference type="ARBA" id="ARBA00022989"/>
    </source>
</evidence>
<dbReference type="GO" id="GO:0016020">
    <property type="term" value="C:membrane"/>
    <property type="evidence" value="ECO:0007669"/>
    <property type="project" value="UniProtKB-SubCell"/>
</dbReference>
<dbReference type="InterPro" id="IPR036291">
    <property type="entry name" value="NAD(P)-bd_dom_sf"/>
</dbReference>
<dbReference type="PANTHER" id="PTHR43562">
    <property type="entry name" value="NAPA-TYPE SODIUM/HYDROGEN ANTIPORTER"/>
    <property type="match status" value="1"/>
</dbReference>
<feature type="transmembrane region" description="Helical" evidence="9">
    <location>
        <begin position="270"/>
        <end position="289"/>
    </location>
</feature>
<keyword evidence="8 9" id="KW-0472">Membrane</keyword>
<dbReference type="Pfam" id="PF02080">
    <property type="entry name" value="TrkA_C"/>
    <property type="match status" value="1"/>
</dbReference>
<evidence type="ECO:0000256" key="1">
    <source>
        <dbReference type="ARBA" id="ARBA00004141"/>
    </source>
</evidence>
<comment type="caution">
    <text evidence="11">The sequence shown here is derived from an EMBL/GenBank/DDBJ whole genome shotgun (WGS) entry which is preliminary data.</text>
</comment>
<dbReference type="GO" id="GO:0015297">
    <property type="term" value="F:antiporter activity"/>
    <property type="evidence" value="ECO:0007669"/>
    <property type="project" value="UniProtKB-KW"/>
</dbReference>